<protein>
    <submittedName>
        <fullName evidence="2">Uncharacterized protein</fullName>
    </submittedName>
</protein>
<evidence type="ECO:0000313" key="3">
    <source>
        <dbReference type="Proteomes" id="UP000052022"/>
    </source>
</evidence>
<organism evidence="2 3">
    <name type="scientific">Tritonibacter multivorans</name>
    <dbReference type="NCBI Taxonomy" id="928856"/>
    <lineage>
        <taxon>Bacteria</taxon>
        <taxon>Pseudomonadati</taxon>
        <taxon>Pseudomonadota</taxon>
        <taxon>Alphaproteobacteria</taxon>
        <taxon>Rhodobacterales</taxon>
        <taxon>Paracoccaceae</taxon>
        <taxon>Tritonibacter</taxon>
    </lineage>
</organism>
<dbReference type="RefSeq" id="WP_058290699.1">
    <property type="nucleotide sequence ID" value="NZ_CYSD01000037.1"/>
</dbReference>
<reference evidence="2 3" key="1">
    <citation type="submission" date="2015-09" db="EMBL/GenBank/DDBJ databases">
        <authorList>
            <consortium name="Swine Surveillance"/>
        </authorList>
    </citation>
    <scope>NUCLEOTIDE SEQUENCE [LARGE SCALE GENOMIC DNA]</scope>
    <source>
        <strain evidence="2 3">CECT 7557</strain>
    </source>
</reference>
<dbReference type="Proteomes" id="UP000052022">
    <property type="component" value="Unassembled WGS sequence"/>
</dbReference>
<keyword evidence="3" id="KW-1185">Reference proteome</keyword>
<feature type="region of interest" description="Disordered" evidence="1">
    <location>
        <begin position="1"/>
        <end position="20"/>
    </location>
</feature>
<dbReference type="EMBL" id="CYSD01000037">
    <property type="protein sequence ID" value="CUH80016.1"/>
    <property type="molecule type" value="Genomic_DNA"/>
</dbReference>
<feature type="compositionally biased region" description="Basic and acidic residues" evidence="1">
    <location>
        <begin position="1"/>
        <end position="18"/>
    </location>
</feature>
<sequence length="111" mass="12774">MKQDGDYTPETEVHDDLSYKQTPWASARQRQGLDSEALVQLRVNLNESFGLASNWPSLRQLLRQKGFDMRPRAGRLRLVDLQSQVEICTFGKLGHPRLELERRFGSLPNAH</sequence>
<accession>A0A0P1GF13</accession>
<proteinExistence type="predicted"/>
<evidence type="ECO:0000256" key="1">
    <source>
        <dbReference type="SAM" id="MobiDB-lite"/>
    </source>
</evidence>
<dbReference type="OrthoDB" id="7859676at2"/>
<name>A0A0P1GF13_9RHOB</name>
<dbReference type="AlphaFoldDB" id="A0A0P1GF13"/>
<evidence type="ECO:0000313" key="2">
    <source>
        <dbReference type="EMBL" id="CUH80016.1"/>
    </source>
</evidence>
<gene>
    <name evidence="2" type="ORF">TRM7557_02707</name>
</gene>